<feature type="compositionally biased region" description="Polar residues" evidence="1">
    <location>
        <begin position="119"/>
        <end position="136"/>
    </location>
</feature>
<evidence type="ECO:0000313" key="3">
    <source>
        <dbReference type="Proteomes" id="UP001066276"/>
    </source>
</evidence>
<organism evidence="2 3">
    <name type="scientific">Pleurodeles waltl</name>
    <name type="common">Iberian ribbed newt</name>
    <dbReference type="NCBI Taxonomy" id="8319"/>
    <lineage>
        <taxon>Eukaryota</taxon>
        <taxon>Metazoa</taxon>
        <taxon>Chordata</taxon>
        <taxon>Craniata</taxon>
        <taxon>Vertebrata</taxon>
        <taxon>Euteleostomi</taxon>
        <taxon>Amphibia</taxon>
        <taxon>Batrachia</taxon>
        <taxon>Caudata</taxon>
        <taxon>Salamandroidea</taxon>
        <taxon>Salamandridae</taxon>
        <taxon>Pleurodelinae</taxon>
        <taxon>Pleurodeles</taxon>
    </lineage>
</organism>
<sequence>MAAVTAAAPAYAKKSKSKELQKIFLASKSSRMIGEEIHLATLPTLKISELRALYKERNIVLGVSAKKEDLEKALKAREEAMRAQSPLGNEITPESDDDVEDNNDPFTEGDQESVVPTVCSRNNSLFGSDRSFTSVRSPKDIEA</sequence>
<feature type="region of interest" description="Disordered" evidence="1">
    <location>
        <begin position="79"/>
        <end position="143"/>
    </location>
</feature>
<proteinExistence type="predicted"/>
<comment type="caution">
    <text evidence="2">The sequence shown here is derived from an EMBL/GenBank/DDBJ whole genome shotgun (WGS) entry which is preliminary data.</text>
</comment>
<name>A0AAV7KSM1_PLEWA</name>
<evidence type="ECO:0000256" key="1">
    <source>
        <dbReference type="SAM" id="MobiDB-lite"/>
    </source>
</evidence>
<protein>
    <submittedName>
        <fullName evidence="2">Uncharacterized protein</fullName>
    </submittedName>
</protein>
<evidence type="ECO:0000313" key="2">
    <source>
        <dbReference type="EMBL" id="KAJ1081697.1"/>
    </source>
</evidence>
<reference evidence="2" key="1">
    <citation type="journal article" date="2022" name="bioRxiv">
        <title>Sequencing and chromosome-scale assembly of the giantPleurodeles waltlgenome.</title>
        <authorList>
            <person name="Brown T."/>
            <person name="Elewa A."/>
            <person name="Iarovenko S."/>
            <person name="Subramanian E."/>
            <person name="Araus A.J."/>
            <person name="Petzold A."/>
            <person name="Susuki M."/>
            <person name="Suzuki K.-i.T."/>
            <person name="Hayashi T."/>
            <person name="Toyoda A."/>
            <person name="Oliveira C."/>
            <person name="Osipova E."/>
            <person name="Leigh N.D."/>
            <person name="Simon A."/>
            <person name="Yun M.H."/>
        </authorList>
    </citation>
    <scope>NUCLEOTIDE SEQUENCE</scope>
    <source>
        <strain evidence="2">20211129_DDA</strain>
        <tissue evidence="2">Liver</tissue>
    </source>
</reference>
<dbReference type="EMBL" id="JANPWB010000016">
    <property type="protein sequence ID" value="KAJ1081697.1"/>
    <property type="molecule type" value="Genomic_DNA"/>
</dbReference>
<feature type="compositionally biased region" description="Acidic residues" evidence="1">
    <location>
        <begin position="93"/>
        <end position="111"/>
    </location>
</feature>
<dbReference type="AlphaFoldDB" id="A0AAV7KSM1"/>
<accession>A0AAV7KSM1</accession>
<dbReference type="Proteomes" id="UP001066276">
    <property type="component" value="Chromosome 12"/>
</dbReference>
<gene>
    <name evidence="2" type="ORF">NDU88_001875</name>
</gene>
<keyword evidence="3" id="KW-1185">Reference proteome</keyword>